<reference evidence="2 3" key="1">
    <citation type="journal article" date="2018" name="PLoS Genet.">
        <title>Population sequencing reveals clonal diversity and ancestral inbreeding in the grapevine cultivar Chardonnay.</title>
        <authorList>
            <person name="Roach M.J."/>
            <person name="Johnson D.L."/>
            <person name="Bohlmann J."/>
            <person name="van Vuuren H.J."/>
            <person name="Jones S.J."/>
            <person name="Pretorius I.S."/>
            <person name="Schmidt S.A."/>
            <person name="Borneman A.R."/>
        </authorList>
    </citation>
    <scope>NUCLEOTIDE SEQUENCE [LARGE SCALE GENOMIC DNA]</scope>
    <source>
        <strain evidence="3">cv. Chardonnay</strain>
        <tissue evidence="2">Leaf</tissue>
    </source>
</reference>
<protein>
    <submittedName>
        <fullName evidence="2">Uncharacterized protein</fullName>
    </submittedName>
</protein>
<dbReference type="AlphaFoldDB" id="A0A438KD56"/>
<name>A0A438KD56_VITVI</name>
<proteinExistence type="predicted"/>
<comment type="caution">
    <text evidence="2">The sequence shown here is derived from an EMBL/GenBank/DDBJ whole genome shotgun (WGS) entry which is preliminary data.</text>
</comment>
<organism evidence="2 3">
    <name type="scientific">Vitis vinifera</name>
    <name type="common">Grape</name>
    <dbReference type="NCBI Taxonomy" id="29760"/>
    <lineage>
        <taxon>Eukaryota</taxon>
        <taxon>Viridiplantae</taxon>
        <taxon>Streptophyta</taxon>
        <taxon>Embryophyta</taxon>
        <taxon>Tracheophyta</taxon>
        <taxon>Spermatophyta</taxon>
        <taxon>Magnoliopsida</taxon>
        <taxon>eudicotyledons</taxon>
        <taxon>Gunneridae</taxon>
        <taxon>Pentapetalae</taxon>
        <taxon>rosids</taxon>
        <taxon>Vitales</taxon>
        <taxon>Vitaceae</taxon>
        <taxon>Viteae</taxon>
        <taxon>Vitis</taxon>
    </lineage>
</organism>
<evidence type="ECO:0000256" key="1">
    <source>
        <dbReference type="SAM" id="MobiDB-lite"/>
    </source>
</evidence>
<sequence length="221" mass="24932">MEEAKTMKTPMSSSIKLDKDEKGKSIDSTMYRGVIGESQLPLGYRASAQLSRLSRRLAERVTYGMGGPIISTVRGIKICLDLKSICRIFDIALVGLRVYESKICPTMPRFESREEGHRLEISYYEAFLIDPILTGKQIHLGYLMMMHMISCCESMTCVLPYSGFLTRVFKDVGVDLSKETDFEAFSAYDTYDDQSIGRMKFEKAPNGSWVGKAERTPAQAR</sequence>
<accession>A0A438KD56</accession>
<dbReference type="Proteomes" id="UP000288805">
    <property type="component" value="Unassembled WGS sequence"/>
</dbReference>
<feature type="region of interest" description="Disordered" evidence="1">
    <location>
        <begin position="1"/>
        <end position="23"/>
    </location>
</feature>
<dbReference type="EMBL" id="QGNW01000009">
    <property type="protein sequence ID" value="RVX19134.1"/>
    <property type="molecule type" value="Genomic_DNA"/>
</dbReference>
<evidence type="ECO:0000313" key="2">
    <source>
        <dbReference type="EMBL" id="RVX19134.1"/>
    </source>
</evidence>
<evidence type="ECO:0000313" key="3">
    <source>
        <dbReference type="Proteomes" id="UP000288805"/>
    </source>
</evidence>
<gene>
    <name evidence="2" type="ORF">CK203_008617</name>
</gene>